<dbReference type="EMBL" id="CP063304">
    <property type="protein sequence ID" value="QOV18088.1"/>
    <property type="molecule type" value="Genomic_DNA"/>
</dbReference>
<evidence type="ECO:0008006" key="6">
    <source>
        <dbReference type="Google" id="ProtNLM"/>
    </source>
</evidence>
<evidence type="ECO:0000313" key="4">
    <source>
        <dbReference type="EMBL" id="QOV18088.1"/>
    </source>
</evidence>
<feature type="signal peptide" evidence="3">
    <location>
        <begin position="1"/>
        <end position="24"/>
    </location>
</feature>
<evidence type="ECO:0000256" key="3">
    <source>
        <dbReference type="SAM" id="SignalP"/>
    </source>
</evidence>
<evidence type="ECO:0000256" key="1">
    <source>
        <dbReference type="SAM" id="Coils"/>
    </source>
</evidence>
<reference evidence="4 5" key="1">
    <citation type="submission" date="2020-10" db="EMBL/GenBank/DDBJ databases">
        <title>Blautia liquoris sp.nov., isolated from the mud in a fermentation cellar used for the production of Chinese strong-flavoured liquor.</title>
        <authorList>
            <person name="Lu L."/>
        </authorList>
    </citation>
    <scope>NUCLEOTIDE SEQUENCE [LARGE SCALE GENOMIC DNA]</scope>
    <source>
        <strain evidence="4 5">LZLJ-3</strain>
    </source>
</reference>
<dbReference type="KEGG" id="bliq:INP51_08465"/>
<evidence type="ECO:0000256" key="2">
    <source>
        <dbReference type="SAM" id="MobiDB-lite"/>
    </source>
</evidence>
<organism evidence="4 5">
    <name type="scientific">Blautia liquoris</name>
    <dbReference type="NCBI Taxonomy" id="2779518"/>
    <lineage>
        <taxon>Bacteria</taxon>
        <taxon>Bacillati</taxon>
        <taxon>Bacillota</taxon>
        <taxon>Clostridia</taxon>
        <taxon>Lachnospirales</taxon>
        <taxon>Lachnospiraceae</taxon>
        <taxon>Blautia</taxon>
    </lineage>
</organism>
<keyword evidence="1" id="KW-0175">Coiled coil</keyword>
<feature type="chain" id="PRO_5039716183" description="Hyaluronoglucosaminidase" evidence="3">
    <location>
        <begin position="25"/>
        <end position="1735"/>
    </location>
</feature>
<name>A0A7M2RD68_9FIRM</name>
<accession>A0A7M2RD68</accession>
<keyword evidence="5" id="KW-1185">Reference proteome</keyword>
<gene>
    <name evidence="4" type="ORF">INP51_08465</name>
</gene>
<feature type="coiled-coil region" evidence="1">
    <location>
        <begin position="1359"/>
        <end position="1422"/>
    </location>
</feature>
<keyword evidence="3" id="KW-0732">Signal</keyword>
<dbReference type="Proteomes" id="UP000593601">
    <property type="component" value="Chromosome"/>
</dbReference>
<feature type="compositionally biased region" description="Polar residues" evidence="2">
    <location>
        <begin position="1660"/>
        <end position="1689"/>
    </location>
</feature>
<feature type="region of interest" description="Disordered" evidence="2">
    <location>
        <begin position="1646"/>
        <end position="1704"/>
    </location>
</feature>
<evidence type="ECO:0000313" key="5">
    <source>
        <dbReference type="Proteomes" id="UP000593601"/>
    </source>
</evidence>
<protein>
    <recommendedName>
        <fullName evidence="6">Hyaluronoglucosaminidase</fullName>
    </recommendedName>
</protein>
<sequence length="1735" mass="191892">MKKIRQIVAYLCALILIASSLVPAQTVSAAPEQAGVKGTSTDIEELSVGMGSWSNVFDQNLNMYSAEQIADNLFYICMPNQGTNGVRFTGVLSSSSAELTVTDIADPANERGRNTAVEYDYGYRPIENGAMVGKRIEPEDVEGKRPFHTLEMIPPAGDGKAMMYLPLGSGCYRLTVTDGEQIKDYYVILSLRAKTKSSVPYANMPDEIRLLDKDYKELDETYQYAKGITDWYNTSVTWGFCGWPEKAIIPDKIPSVRLKLSRENLSTSDAYYEKPRTEKPDYFYYQNNYCYSVNGGELKDFSGDGSSGEIVLQQGYNIIFIGHQAKETMTIRDISRYGSSVLLLYREGENTYTRLPATETDLASVQIYRAATDAKTAKGMFREALNTKKEPLTSETKVELASVSPYVFIMAEAKNSDSKIEIPNSTEVDGGFLVKYNHERDTAVNINVIPEEGDAVMTSIPINWTVSDVSLNALEVIENGRMTSSYTKGQKEYYLIPDDMDKPVKLKYDCSDSLEIKANRADEFGDAVLQNAEHTVTLDPRTQHQIVFRVTGVDETVNTYSVALKRENTSDHSEAISIAKPYLKSVMEFYKQNLGEKKAGGTYWTIFAMKAAGENLDGYNVYNVLDQKRTQATDYAGIILELVMLGENPFDYGGVNFVELLQSCRDDSGNYGPYACNIYALYALDAVGIEDKKLVQIVAGQAVAKSFDLDMRGWAVAAIQNHMDTPGVEEKSAIAIEDFKNTQGLGDPKRGPAIPGAFENFWYYNSNSATQSCVIMGLTAAGINLQESDWRCQGRTPIEYYASCFDENGKPTKESVGTMPAQVVIALSGIINQSCVFPDNMLTLEKVEVLLDRSKSIQTDKVLQGKIDNASRALQTLYDANNGTAAGMGKAYFELNDLVGIADSEWKYDTFMGSEEQKAAVEDVADQIKDLSVAYKDKDKILTAKKAYDNLSEYSSNGDEGTAMLQHYVKHAYKLDYALQYIDLVEAFTDAVESIGTVQENSGTAIQDAYDVYGRMDDEIRKDESVSAAYDKLQKANQVYGVIAAIASLPQLEALTLEDADAVSAARASYDVLDTDLKAQISNSSDLITAEKKIRNLKAVKTVSELIEALPDSKDLSYETDGDAVKKAYQEYMLLTEEQRELLDFDQRDKLLDDYETIKGQQSDAEAVREVIANIADIPALEELTLEDDAFVKSVRGLYESLSTEVLKARVTNYTVLTGAEAKLTALKQEDLLELTRKLPDPGTLEGHKEDGSDMEITEKILQEIAAAVSRYQSMDEALQKVFANENPAEYRKLMDLKQIAEQYNGYIEEVLAPLVEEIASFELPVTKYNMGLAGDLLTRYQANEEAKTYLNSIAWEDGTRLQDKMETVENQLSTLNSDLEAAAKVDNRIEDLPDEVNLGNVKAVTTALEEIQKQYDALSGQAKSFVVYTDRWEDSKRKLADFQEGQNAAQAVITQIKDAVDETNDLLAEDTVLSLKKAESAYDTLTPSQKAQIPESLVKSMDTMKEDISAAKTAESEKNELVTYKGTIPWDVVIKITRIAQSEDSYTRLREELDSEKKALLLNAFDVTAYRILEDGIREDFMPAGGMRLTVHTEEDLSEKTAVIAHLKTDGTVEFLQGEVQEGDLTFTTQSLSSFAAGVIEENTGSEYEDENNNNNNNGSDSKTNPGTSKTGNTGQTGSKNTGSSGNKITAGGKTGVPKTGDELEGQAKTMGILLLASTGVLLLCLKRKREQYN</sequence>
<dbReference type="RefSeq" id="WP_193734450.1">
    <property type="nucleotide sequence ID" value="NZ_CP063304.1"/>
</dbReference>
<proteinExistence type="predicted"/>